<dbReference type="GO" id="GO:0016887">
    <property type="term" value="F:ATP hydrolysis activity"/>
    <property type="evidence" value="ECO:0007669"/>
    <property type="project" value="InterPro"/>
</dbReference>
<dbReference type="InterPro" id="IPR003439">
    <property type="entry name" value="ABC_transporter-like_ATP-bd"/>
</dbReference>
<proteinExistence type="predicted"/>
<evidence type="ECO:0000256" key="6">
    <source>
        <dbReference type="ARBA" id="ARBA00022840"/>
    </source>
</evidence>
<dbReference type="SMART" id="SM00382">
    <property type="entry name" value="AAA"/>
    <property type="match status" value="1"/>
</dbReference>
<dbReference type="SUPFAM" id="SSF50331">
    <property type="entry name" value="MOP-like"/>
    <property type="match status" value="1"/>
</dbReference>
<dbReference type="RefSeq" id="WP_008264113.1">
    <property type="nucleotide sequence ID" value="NZ_CP048751.1"/>
</dbReference>
<dbReference type="GO" id="GO:0140359">
    <property type="term" value="F:ABC-type transporter activity"/>
    <property type="evidence" value="ECO:0007669"/>
    <property type="project" value="InterPro"/>
</dbReference>
<evidence type="ECO:0000259" key="11">
    <source>
        <dbReference type="PROSITE" id="PS51866"/>
    </source>
</evidence>
<evidence type="ECO:0000313" key="13">
    <source>
        <dbReference type="EMBL" id="VDC52088.1"/>
    </source>
</evidence>
<accession>A0A6G7EL04</accession>
<dbReference type="Proteomes" id="UP000289220">
    <property type="component" value="Unassembled WGS sequence"/>
</dbReference>
<protein>
    <submittedName>
        <fullName evidence="12">Molybdenum ABC transporter ATP-binding protein</fullName>
    </submittedName>
    <submittedName>
        <fullName evidence="13">Molybdenum import ATP-binding protein ModC</fullName>
    </submittedName>
</protein>
<keyword evidence="14" id="KW-1185">Reference proteome</keyword>
<evidence type="ECO:0000256" key="8">
    <source>
        <dbReference type="ARBA" id="ARBA00023136"/>
    </source>
</evidence>
<dbReference type="GO" id="GO:0016020">
    <property type="term" value="C:membrane"/>
    <property type="evidence" value="ECO:0007669"/>
    <property type="project" value="InterPro"/>
</dbReference>
<dbReference type="InterPro" id="IPR050334">
    <property type="entry name" value="Molybdenum_import_ModC"/>
</dbReference>
<dbReference type="EMBL" id="CP048751">
    <property type="protein sequence ID" value="QIH74036.1"/>
    <property type="molecule type" value="Genomic_DNA"/>
</dbReference>
<keyword evidence="2" id="KW-1003">Cell membrane</keyword>
<keyword evidence="1" id="KW-0813">Transport</keyword>
<dbReference type="KEGG" id="bmed:GYM46_14400"/>
<dbReference type="EMBL" id="UXHF01000009">
    <property type="protein sequence ID" value="VDC52088.1"/>
    <property type="molecule type" value="Genomic_DNA"/>
</dbReference>
<sequence length="355" mass="37911">MTLDVSCQIERGDFSLEIDFSSDARITCLFGRSGSGKTTLAEVVAGLIRPRSGRVALDGEVLFDDSTGLSIPTWKRRIGYVFQDARLFPHMTARDNLLYGPRRAGDPRPDLEEIVALLGLEALLERRPGVLSGGEARRVAIGRALLTRPRLLILDEPLSGLDGARRGEILPYLDQLSRAGPPILYVSHAVEEVARLADRVVLVGDGRAVGAEPPDQAFDRPEAETAAGLSAPLSILDGRVSGHDPAGCATRIDLAGTPFLSPLLDVAPGERLRIVVDARDVALALTDPIDASFQNRLPMRVASLETRGDGVLTRLEAGGLTLKALVTPQACRQLDLTPGLPVIALVKATAAARYA</sequence>
<dbReference type="GO" id="GO:0005524">
    <property type="term" value="F:ATP binding"/>
    <property type="evidence" value="ECO:0007669"/>
    <property type="project" value="UniProtKB-KW"/>
</dbReference>
<dbReference type="InterPro" id="IPR017871">
    <property type="entry name" value="ABC_transporter-like_CS"/>
</dbReference>
<evidence type="ECO:0000256" key="3">
    <source>
        <dbReference type="ARBA" id="ARBA00022505"/>
    </source>
</evidence>
<dbReference type="Pfam" id="PF00005">
    <property type="entry name" value="ABC_tran"/>
    <property type="match status" value="1"/>
</dbReference>
<evidence type="ECO:0000256" key="1">
    <source>
        <dbReference type="ARBA" id="ARBA00022448"/>
    </source>
</evidence>
<evidence type="ECO:0000256" key="5">
    <source>
        <dbReference type="ARBA" id="ARBA00022741"/>
    </source>
</evidence>
<dbReference type="GO" id="GO:0015098">
    <property type="term" value="F:molybdate ion transmembrane transporter activity"/>
    <property type="evidence" value="ECO:0007669"/>
    <property type="project" value="InterPro"/>
</dbReference>
<dbReference type="PANTHER" id="PTHR43514">
    <property type="entry name" value="ABC TRANSPORTER I FAMILY MEMBER 10"/>
    <property type="match status" value="1"/>
</dbReference>
<dbReference type="Gene3D" id="3.40.50.300">
    <property type="entry name" value="P-loop containing nucleotide triphosphate hydrolases"/>
    <property type="match status" value="1"/>
</dbReference>
<dbReference type="SUPFAM" id="SSF52540">
    <property type="entry name" value="P-loop containing nucleoside triphosphate hydrolases"/>
    <property type="match status" value="1"/>
</dbReference>
<dbReference type="InterPro" id="IPR004606">
    <property type="entry name" value="Mop_domain"/>
</dbReference>
<feature type="domain" description="Mop" evidence="11">
    <location>
        <begin position="290"/>
        <end position="355"/>
    </location>
</feature>
<dbReference type="PROSITE" id="PS00211">
    <property type="entry name" value="ABC_TRANSPORTER_1"/>
    <property type="match status" value="1"/>
</dbReference>
<name>A0A6G7EL04_9CAUL</name>
<dbReference type="Pfam" id="PF03459">
    <property type="entry name" value="TOBE"/>
    <property type="match status" value="1"/>
</dbReference>
<dbReference type="InterPro" id="IPR005116">
    <property type="entry name" value="Transp-assoc_OB_typ1"/>
</dbReference>
<dbReference type="Gene3D" id="2.40.50.100">
    <property type="match status" value="1"/>
</dbReference>
<dbReference type="InterPro" id="IPR027417">
    <property type="entry name" value="P-loop_NTPase"/>
</dbReference>
<evidence type="ECO:0000256" key="4">
    <source>
        <dbReference type="ARBA" id="ARBA00022519"/>
    </source>
</evidence>
<keyword evidence="6 13" id="KW-0067">ATP-binding</keyword>
<dbReference type="Proteomes" id="UP000501325">
    <property type="component" value="Chromosome"/>
</dbReference>
<keyword evidence="8" id="KW-0472">Membrane</keyword>
<reference evidence="12 15" key="2">
    <citation type="submission" date="2020-01" db="EMBL/GenBank/DDBJ databases">
        <authorList>
            <person name="Wang S."/>
        </authorList>
    </citation>
    <scope>NUCLEOTIDE SEQUENCE [LARGE SCALE GENOMIC DNA]</scope>
    <source>
        <strain evidence="12 15">D151-2-6</strain>
    </source>
</reference>
<keyword evidence="3 9" id="KW-0500">Molybdenum</keyword>
<dbReference type="InterPro" id="IPR003593">
    <property type="entry name" value="AAA+_ATPase"/>
</dbReference>
<dbReference type="PROSITE" id="PS50893">
    <property type="entry name" value="ABC_TRANSPORTER_2"/>
    <property type="match status" value="1"/>
</dbReference>
<evidence type="ECO:0000313" key="14">
    <source>
        <dbReference type="Proteomes" id="UP000289220"/>
    </source>
</evidence>
<keyword evidence="4" id="KW-0997">Cell inner membrane</keyword>
<gene>
    <name evidence="13" type="primary">modC</name>
    <name evidence="13" type="ORF">BREV_BREV_00752</name>
    <name evidence="12" type="ORF">GYM46_14400</name>
</gene>
<evidence type="ECO:0000256" key="9">
    <source>
        <dbReference type="PROSITE-ProRule" id="PRU01213"/>
    </source>
</evidence>
<feature type="domain" description="ABC transporter" evidence="10">
    <location>
        <begin position="1"/>
        <end position="230"/>
    </location>
</feature>
<evidence type="ECO:0000313" key="12">
    <source>
        <dbReference type="EMBL" id="QIH74036.1"/>
    </source>
</evidence>
<keyword evidence="7" id="KW-1278">Translocase</keyword>
<organism evidence="13 14">
    <name type="scientific">Brevundimonas mediterranea</name>
    <dbReference type="NCBI Taxonomy" id="74329"/>
    <lineage>
        <taxon>Bacteria</taxon>
        <taxon>Pseudomonadati</taxon>
        <taxon>Pseudomonadota</taxon>
        <taxon>Alphaproteobacteria</taxon>
        <taxon>Caulobacterales</taxon>
        <taxon>Caulobacteraceae</taxon>
        <taxon>Brevundimonas</taxon>
    </lineage>
</organism>
<dbReference type="PROSITE" id="PS51866">
    <property type="entry name" value="MOP"/>
    <property type="match status" value="1"/>
</dbReference>
<evidence type="ECO:0000259" key="10">
    <source>
        <dbReference type="PROSITE" id="PS50893"/>
    </source>
</evidence>
<dbReference type="PANTHER" id="PTHR43514:SF4">
    <property type="entry name" value="ABC TRANSPORTER I FAMILY MEMBER 10"/>
    <property type="match status" value="1"/>
</dbReference>
<dbReference type="InterPro" id="IPR011868">
    <property type="entry name" value="ModC_ABC_ATP-bd"/>
</dbReference>
<evidence type="ECO:0000313" key="15">
    <source>
        <dbReference type="Proteomes" id="UP000501325"/>
    </source>
</evidence>
<reference evidence="13 14" key="1">
    <citation type="submission" date="2018-11" db="EMBL/GenBank/DDBJ databases">
        <authorList>
            <person name="Peiro R."/>
            <person name="Begona"/>
            <person name="Cbmso G."/>
            <person name="Lopez M."/>
            <person name="Gonzalez S."/>
            <person name="Sacristan E."/>
            <person name="Castillo E."/>
        </authorList>
    </citation>
    <scope>NUCLEOTIDE SEQUENCE [LARGE SCALE GENOMIC DNA]</scope>
    <source>
        <strain evidence="13">Brev_genome</strain>
    </source>
</reference>
<dbReference type="NCBIfam" id="TIGR02142">
    <property type="entry name" value="modC_ABC"/>
    <property type="match status" value="1"/>
</dbReference>
<dbReference type="InterPro" id="IPR008995">
    <property type="entry name" value="Mo/tungstate-bd_C_term_dom"/>
</dbReference>
<evidence type="ECO:0000256" key="2">
    <source>
        <dbReference type="ARBA" id="ARBA00022475"/>
    </source>
</evidence>
<evidence type="ECO:0000256" key="7">
    <source>
        <dbReference type="ARBA" id="ARBA00022967"/>
    </source>
</evidence>
<keyword evidence="5" id="KW-0547">Nucleotide-binding</keyword>
<dbReference type="AlphaFoldDB" id="A0A6G7EL04"/>